<keyword evidence="7" id="KW-1133">Transmembrane helix</keyword>
<comment type="subcellular location">
    <subcellularLocation>
        <location evidence="2">Plastid</location>
        <location evidence="2">Chloroplast envelope</location>
    </subcellularLocation>
</comment>
<dbReference type="EMBL" id="NMUH01000939">
    <property type="protein sequence ID" value="MQL86923.1"/>
    <property type="molecule type" value="Genomic_DNA"/>
</dbReference>
<dbReference type="AlphaFoldDB" id="A0A843V292"/>
<sequence>LFEVIYIVICVSFVSSMIELLGYTSSIAAFLMGLLFSREGGTARMLEGRLSYLVHNVALPLFFGFNAMQVNFSQLRDRVAWGLDTVVVFGTLSKVAGTIVLSREAALALLGRVVVNSLIAGPLTAVVVRNERKGLQYRAVGLEFQKPEAELRVLACVYGHGELPTLLNFIELAAGTEKTPIAAYVMQLVELTNKTTATMLYHQQEDHSADEDDLGADQTRQINAAVDAFTQESGITVCHVRIASQEYSQDPPG</sequence>
<evidence type="ECO:0000256" key="2">
    <source>
        <dbReference type="ARBA" id="ARBA00004119"/>
    </source>
</evidence>
<organism evidence="8 9">
    <name type="scientific">Colocasia esculenta</name>
    <name type="common">Wild taro</name>
    <name type="synonym">Arum esculentum</name>
    <dbReference type="NCBI Taxonomy" id="4460"/>
    <lineage>
        <taxon>Eukaryota</taxon>
        <taxon>Viridiplantae</taxon>
        <taxon>Streptophyta</taxon>
        <taxon>Embryophyta</taxon>
        <taxon>Tracheophyta</taxon>
        <taxon>Spermatophyta</taxon>
        <taxon>Magnoliopsida</taxon>
        <taxon>Liliopsida</taxon>
        <taxon>Araceae</taxon>
        <taxon>Aroideae</taxon>
        <taxon>Colocasieae</taxon>
        <taxon>Colocasia</taxon>
    </lineage>
</organism>
<keyword evidence="7" id="KW-0472">Membrane</keyword>
<protein>
    <recommendedName>
        <fullName evidence="10">Cation/H+ exchanger domain-containing protein</fullName>
    </recommendedName>
</protein>
<gene>
    <name evidence="8" type="ORF">Taro_019460</name>
</gene>
<accession>A0A843V292</accession>
<evidence type="ECO:0000313" key="8">
    <source>
        <dbReference type="EMBL" id="MQL86923.1"/>
    </source>
</evidence>
<keyword evidence="4" id="KW-0633">Potassium transport</keyword>
<dbReference type="GO" id="GO:0012505">
    <property type="term" value="C:endomembrane system"/>
    <property type="evidence" value="ECO:0007669"/>
    <property type="project" value="TreeGrafter"/>
</dbReference>
<feature type="transmembrane region" description="Helical" evidence="7">
    <location>
        <begin position="49"/>
        <end position="68"/>
    </location>
</feature>
<dbReference type="OrthoDB" id="693981at2759"/>
<evidence type="ECO:0000256" key="5">
    <source>
        <dbReference type="ARBA" id="ARBA00022958"/>
    </source>
</evidence>
<dbReference type="GO" id="GO:0016020">
    <property type="term" value="C:membrane"/>
    <property type="evidence" value="ECO:0007669"/>
    <property type="project" value="UniProtKB-SubCell"/>
</dbReference>
<dbReference type="GO" id="GO:0006885">
    <property type="term" value="P:regulation of pH"/>
    <property type="evidence" value="ECO:0007669"/>
    <property type="project" value="TreeGrafter"/>
</dbReference>
<reference evidence="8" key="1">
    <citation type="submission" date="2017-07" db="EMBL/GenBank/DDBJ databases">
        <title>Taro Niue Genome Assembly and Annotation.</title>
        <authorList>
            <person name="Atibalentja N."/>
            <person name="Keating K."/>
            <person name="Fields C.J."/>
        </authorList>
    </citation>
    <scope>NUCLEOTIDE SEQUENCE</scope>
    <source>
        <strain evidence="8">Niue_2</strain>
        <tissue evidence="8">Leaf</tissue>
    </source>
</reference>
<comment type="caution">
    <text evidence="8">The sequence shown here is derived from an EMBL/GenBank/DDBJ whole genome shotgun (WGS) entry which is preliminary data.</text>
</comment>
<evidence type="ECO:0000256" key="3">
    <source>
        <dbReference type="ARBA" id="ARBA00022448"/>
    </source>
</evidence>
<dbReference type="PANTHER" id="PTHR32468">
    <property type="entry name" value="CATION/H + ANTIPORTER"/>
    <property type="match status" value="1"/>
</dbReference>
<feature type="transmembrane region" description="Helical" evidence="7">
    <location>
        <begin position="105"/>
        <end position="128"/>
    </location>
</feature>
<evidence type="ECO:0000256" key="1">
    <source>
        <dbReference type="ARBA" id="ARBA00003198"/>
    </source>
</evidence>
<keyword evidence="6" id="KW-0406">Ion transport</keyword>
<name>A0A843V292_COLES</name>
<dbReference type="InterPro" id="IPR050794">
    <property type="entry name" value="CPA2_transporter"/>
</dbReference>
<keyword evidence="7" id="KW-0812">Transmembrane</keyword>
<evidence type="ECO:0000256" key="7">
    <source>
        <dbReference type="SAM" id="Phobius"/>
    </source>
</evidence>
<keyword evidence="3" id="KW-0813">Transport</keyword>
<evidence type="ECO:0000313" key="9">
    <source>
        <dbReference type="Proteomes" id="UP000652761"/>
    </source>
</evidence>
<feature type="transmembrane region" description="Helical" evidence="7">
    <location>
        <begin position="6"/>
        <end position="37"/>
    </location>
</feature>
<evidence type="ECO:0008006" key="10">
    <source>
        <dbReference type="Google" id="ProtNLM"/>
    </source>
</evidence>
<feature type="non-terminal residue" evidence="8">
    <location>
        <position position="1"/>
    </location>
</feature>
<dbReference type="Gene3D" id="1.20.1530.20">
    <property type="match status" value="1"/>
</dbReference>
<dbReference type="PANTHER" id="PTHR32468:SF18">
    <property type="entry name" value="CATION_H(+) ANTIPORTER 1"/>
    <property type="match status" value="1"/>
</dbReference>
<evidence type="ECO:0000256" key="4">
    <source>
        <dbReference type="ARBA" id="ARBA00022538"/>
    </source>
</evidence>
<comment type="function">
    <text evidence="1">May function as sodium-coupled metabolite transporter across the chloroplast envelope.</text>
</comment>
<proteinExistence type="predicted"/>
<evidence type="ECO:0000256" key="6">
    <source>
        <dbReference type="ARBA" id="ARBA00023065"/>
    </source>
</evidence>
<dbReference type="GO" id="GO:0006813">
    <property type="term" value="P:potassium ion transport"/>
    <property type="evidence" value="ECO:0007669"/>
    <property type="project" value="UniProtKB-KW"/>
</dbReference>
<dbReference type="GO" id="GO:0009941">
    <property type="term" value="C:chloroplast envelope"/>
    <property type="evidence" value="ECO:0007669"/>
    <property type="project" value="UniProtKB-SubCell"/>
</dbReference>
<keyword evidence="9" id="KW-1185">Reference proteome</keyword>
<dbReference type="Proteomes" id="UP000652761">
    <property type="component" value="Unassembled WGS sequence"/>
</dbReference>
<dbReference type="InterPro" id="IPR038770">
    <property type="entry name" value="Na+/solute_symporter_sf"/>
</dbReference>
<dbReference type="GO" id="GO:0098662">
    <property type="term" value="P:inorganic cation transmembrane transport"/>
    <property type="evidence" value="ECO:0007669"/>
    <property type="project" value="TreeGrafter"/>
</dbReference>
<keyword evidence="5" id="KW-0630">Potassium</keyword>